<dbReference type="PROSITE" id="PS00163">
    <property type="entry name" value="FUMARATE_LYASES"/>
    <property type="match status" value="1"/>
</dbReference>
<feature type="domain" description="Fumarate lyase N-terminal" evidence="4">
    <location>
        <begin position="88"/>
        <end position="294"/>
    </location>
</feature>
<dbReference type="InterPro" id="IPR000362">
    <property type="entry name" value="Fumarate_lyase_fam"/>
</dbReference>
<keyword evidence="1" id="KW-0456">Lyase</keyword>
<evidence type="ECO:0000256" key="3">
    <source>
        <dbReference type="SAM" id="Coils"/>
    </source>
</evidence>
<accession>A0ABP5L1L5</accession>
<evidence type="ECO:0000256" key="1">
    <source>
        <dbReference type="ARBA" id="ARBA00023239"/>
    </source>
</evidence>
<dbReference type="RefSeq" id="WP_344148463.1">
    <property type="nucleotide sequence ID" value="NZ_BAAAQR010000002.1"/>
</dbReference>
<keyword evidence="3" id="KW-0175">Coiled coil</keyword>
<dbReference type="Proteomes" id="UP001501771">
    <property type="component" value="Unassembled WGS sequence"/>
</dbReference>
<organism evidence="5 6">
    <name type="scientific">Nocardioides koreensis</name>
    <dbReference type="NCBI Taxonomy" id="433651"/>
    <lineage>
        <taxon>Bacteria</taxon>
        <taxon>Bacillati</taxon>
        <taxon>Actinomycetota</taxon>
        <taxon>Actinomycetes</taxon>
        <taxon>Propionibacteriales</taxon>
        <taxon>Nocardioidaceae</taxon>
        <taxon>Nocardioides</taxon>
    </lineage>
</organism>
<dbReference type="PANTHER" id="PTHR43172">
    <property type="entry name" value="ADENYLOSUCCINATE LYASE"/>
    <property type="match status" value="1"/>
</dbReference>
<protein>
    <submittedName>
        <fullName evidence="5">3-carboxy-cis,cis-muconate cycloisomerase</fullName>
    </submittedName>
</protein>
<comment type="caution">
    <text evidence="5">The sequence shown here is derived from an EMBL/GenBank/DDBJ whole genome shotgun (WGS) entry which is preliminary data.</text>
</comment>
<dbReference type="EMBL" id="BAAAQR010000002">
    <property type="protein sequence ID" value="GAA2140312.1"/>
    <property type="molecule type" value="Genomic_DNA"/>
</dbReference>
<evidence type="ECO:0000313" key="6">
    <source>
        <dbReference type="Proteomes" id="UP001501771"/>
    </source>
</evidence>
<feature type="coiled-coil region" evidence="3">
    <location>
        <begin position="115"/>
        <end position="142"/>
    </location>
</feature>
<dbReference type="Gene3D" id="1.10.275.10">
    <property type="entry name" value="Fumarase/aspartase (N-terminal domain)"/>
    <property type="match status" value="1"/>
</dbReference>
<dbReference type="InterPro" id="IPR008948">
    <property type="entry name" value="L-Aspartase-like"/>
</dbReference>
<evidence type="ECO:0000259" key="4">
    <source>
        <dbReference type="Pfam" id="PF00206"/>
    </source>
</evidence>
<dbReference type="Gene3D" id="1.20.200.10">
    <property type="entry name" value="Fumarase/aspartase (Central domain)"/>
    <property type="match status" value="1"/>
</dbReference>
<dbReference type="SUPFAM" id="SSF48557">
    <property type="entry name" value="L-aspartase-like"/>
    <property type="match status" value="1"/>
</dbReference>
<dbReference type="InterPro" id="IPR024083">
    <property type="entry name" value="Fumarase/histidase_N"/>
</dbReference>
<keyword evidence="6" id="KW-1185">Reference proteome</keyword>
<dbReference type="PRINTS" id="PR00149">
    <property type="entry name" value="FUMRATELYASE"/>
</dbReference>
<sequence>MTDLLWPGDDRAGDLFSDATFLAAMVAVEEAWLDALVGTGIAPAGAAKEDLLGLVWPSHHQWLANESELGGNPAMALVALLRDGLRERNPDAARWLHRGLTSQDVVDTALMVCAREAVDRTLAALREQVRRLAALVEEHRATPMVARTLTQHAVPTTFGLRAAQWLTGVLDAYDDVVGLVLPVQVGGAAGTMAATVELAGDLPDPVGAATGLALELATGLGLAPSTPWHTSRATVTRLGDAAVRCTDAWGRIANDVLTLSRPELGELSEVAGGGSSTMPHKANPVLATLVRRAALTAPQLAATLHLAAAESVDERSAGAWHAEWATLRTLLRRAVVAGEQASELLSGLRVHEDRMRATLEAARDDVRAEQRSMAELAGTAPREEYLGATAAFLEAPLARAAGVLAATPPREETR</sequence>
<gene>
    <name evidence="5" type="primary">pcaB</name>
    <name evidence="5" type="ORF">GCM10009844_09840</name>
</gene>
<dbReference type="InterPro" id="IPR022761">
    <property type="entry name" value="Fumarate_lyase_N"/>
</dbReference>
<proteinExistence type="inferred from homology"/>
<dbReference type="InterPro" id="IPR020557">
    <property type="entry name" value="Fumarate_lyase_CS"/>
</dbReference>
<dbReference type="Pfam" id="PF00206">
    <property type="entry name" value="Lyase_1"/>
    <property type="match status" value="1"/>
</dbReference>
<comment type="similarity">
    <text evidence="2">Belongs to the class-II fumarase/aspartase family.</text>
</comment>
<dbReference type="PANTHER" id="PTHR43172:SF2">
    <property type="entry name" value="ADENYLOSUCCINATE LYASE C-TERMINAL DOMAIN-CONTAINING PROTEIN"/>
    <property type="match status" value="1"/>
</dbReference>
<reference evidence="6" key="1">
    <citation type="journal article" date="2019" name="Int. J. Syst. Evol. Microbiol.">
        <title>The Global Catalogue of Microorganisms (GCM) 10K type strain sequencing project: providing services to taxonomists for standard genome sequencing and annotation.</title>
        <authorList>
            <consortium name="The Broad Institute Genomics Platform"/>
            <consortium name="The Broad Institute Genome Sequencing Center for Infectious Disease"/>
            <person name="Wu L."/>
            <person name="Ma J."/>
        </authorList>
    </citation>
    <scope>NUCLEOTIDE SEQUENCE [LARGE SCALE GENOMIC DNA]</scope>
    <source>
        <strain evidence="6">JCM 16022</strain>
    </source>
</reference>
<evidence type="ECO:0000313" key="5">
    <source>
        <dbReference type="EMBL" id="GAA2140312.1"/>
    </source>
</evidence>
<evidence type="ECO:0000256" key="2">
    <source>
        <dbReference type="ARBA" id="ARBA00034772"/>
    </source>
</evidence>
<name>A0ABP5L1L5_9ACTN</name>